<dbReference type="InterPro" id="IPR027417">
    <property type="entry name" value="P-loop_NTPase"/>
</dbReference>
<feature type="domain" description="Nephrocystin 3-like N-terminal" evidence="2">
    <location>
        <begin position="126"/>
        <end position="289"/>
    </location>
</feature>
<dbReference type="Pfam" id="PF24883">
    <property type="entry name" value="NPHP3_N"/>
    <property type="match status" value="1"/>
</dbReference>
<dbReference type="AlphaFoldDB" id="A0A8H7DDG2"/>
<evidence type="ECO:0000259" key="2">
    <source>
        <dbReference type="Pfam" id="PF24883"/>
    </source>
</evidence>
<evidence type="ECO:0000256" key="1">
    <source>
        <dbReference type="ARBA" id="ARBA00022737"/>
    </source>
</evidence>
<dbReference type="EMBL" id="JACAZH010000005">
    <property type="protein sequence ID" value="KAF7368068.1"/>
    <property type="molecule type" value="Genomic_DNA"/>
</dbReference>
<dbReference type="Gene3D" id="3.40.50.300">
    <property type="entry name" value="P-loop containing nucleotide triphosphate hydrolases"/>
    <property type="match status" value="1"/>
</dbReference>
<organism evidence="3 4">
    <name type="scientific">Mycena sanguinolenta</name>
    <dbReference type="NCBI Taxonomy" id="230812"/>
    <lineage>
        <taxon>Eukaryota</taxon>
        <taxon>Fungi</taxon>
        <taxon>Dikarya</taxon>
        <taxon>Basidiomycota</taxon>
        <taxon>Agaricomycotina</taxon>
        <taxon>Agaricomycetes</taxon>
        <taxon>Agaricomycetidae</taxon>
        <taxon>Agaricales</taxon>
        <taxon>Marasmiineae</taxon>
        <taxon>Mycenaceae</taxon>
        <taxon>Mycena</taxon>
    </lineage>
</organism>
<protein>
    <submittedName>
        <fullName evidence="3">NACHT domain-containing protein</fullName>
    </submittedName>
</protein>
<evidence type="ECO:0000313" key="3">
    <source>
        <dbReference type="EMBL" id="KAF7368068.1"/>
    </source>
</evidence>
<dbReference type="Proteomes" id="UP000623467">
    <property type="component" value="Unassembled WGS sequence"/>
</dbReference>
<name>A0A8H7DDG2_9AGAR</name>
<evidence type="ECO:0000313" key="4">
    <source>
        <dbReference type="Proteomes" id="UP000623467"/>
    </source>
</evidence>
<reference evidence="3" key="1">
    <citation type="submission" date="2020-05" db="EMBL/GenBank/DDBJ databases">
        <title>Mycena genomes resolve the evolution of fungal bioluminescence.</title>
        <authorList>
            <person name="Tsai I.J."/>
        </authorList>
    </citation>
    <scope>NUCLEOTIDE SEQUENCE</scope>
    <source>
        <strain evidence="3">160909Yilan</strain>
    </source>
</reference>
<keyword evidence="4" id="KW-1185">Reference proteome</keyword>
<sequence length="696" mass="78566">MSSESGNSQTMNYFIGGGRGGSGGPGLPYGTGGTGGDGMGPSLSFDISVGNLTMNNMLAGNRHRNDCGVETGHRAVHDTVGRPFIHQNIHHHGDRGTSILHQVVALEAIDDSVESYAQPKCHPDTRTKILQDLREWALKTDAKTNIFWLHGPAGAGKSAIMHTLASQLQDAGRLGACFFFKRGDPTRGNGKMLFATIAYQLSINVHWLWAPISQVVQNNPSLIARSIETQMQKLISEPCRPYGTRDPLTIIIDGLDECEGHHIQENILRVLQSTSCDHTLPFRFFVASRPEPHIHEVFESPSYFGHYHSFNVEQSFEDVCRYLRDEFTRIHREHRNMANIPLPWPSSDVLEELVRKSSGHFIYASTIIRFIDDKNYHPARRLAVVQNANLTGFESVFDPLDQLYMTILRAAPRQSELIPILCAIVRFGLRPEGFDQLLRLAEGETRFILRSLHSVLDIPTQVDGISPFRRHGRISSHHASFFDFLKDPRRSGIFCVSTLHHRIDLARSVLVTYGAPPGNADRFWSDFLAYVTPFIISLPPSAEVAGLLPLIGTVDPECIFRSHATEVPTVMLAWLKEIPAGPWDLIKLWEDYECMVSFQATLRWGWHPSPKHTFTCSPEFLRMLVSFVVFQHDWLPEHRGRLDLTWTEMRTSICRRSSNVTRVRHGAFLLAVRLAFRDVALQCIRKMVKNQIDMAL</sequence>
<accession>A0A8H7DDG2</accession>
<dbReference type="OrthoDB" id="5967843at2759"/>
<dbReference type="PANTHER" id="PTHR10039:SF17">
    <property type="entry name" value="FUNGAL STAND N-TERMINAL GOODBYE DOMAIN-CONTAINING PROTEIN-RELATED"/>
    <property type="match status" value="1"/>
</dbReference>
<dbReference type="InterPro" id="IPR056884">
    <property type="entry name" value="NPHP3-like_N"/>
</dbReference>
<dbReference type="PANTHER" id="PTHR10039">
    <property type="entry name" value="AMELOGENIN"/>
    <property type="match status" value="1"/>
</dbReference>
<proteinExistence type="predicted"/>
<keyword evidence="1" id="KW-0677">Repeat</keyword>
<gene>
    <name evidence="3" type="ORF">MSAN_00872900</name>
</gene>
<dbReference type="SUPFAM" id="SSF52540">
    <property type="entry name" value="P-loop containing nucleoside triphosphate hydrolases"/>
    <property type="match status" value="1"/>
</dbReference>
<comment type="caution">
    <text evidence="3">The sequence shown here is derived from an EMBL/GenBank/DDBJ whole genome shotgun (WGS) entry which is preliminary data.</text>
</comment>